<evidence type="ECO:0000256" key="3">
    <source>
        <dbReference type="ARBA" id="ARBA00022722"/>
    </source>
</evidence>
<dbReference type="CDD" id="cd00303">
    <property type="entry name" value="retropepsin_like"/>
    <property type="match status" value="1"/>
</dbReference>
<feature type="coiled-coil region" evidence="7">
    <location>
        <begin position="42"/>
        <end position="69"/>
    </location>
</feature>
<evidence type="ECO:0000259" key="9">
    <source>
        <dbReference type="PROSITE" id="PS50994"/>
    </source>
</evidence>
<sequence>MATGNELTALRRRRGYCIGHFTRLSKKLDEIEQSGCPRENELIQIKTRLDTYETELRAIQNEIVSIDEEESARGFEIADEYERLELRLTTQLSNLRLTTTSQSTNGESAAGRESASLKLPEIRIPTFDGTLENWQAFYDSFSSTIDQNEQLTPVQKFYHLRSALTGRAARSIESLAITESNYAIAVDILKEKFDCHRQICMRHLDLLFDYPKIVKETPEAIDDFLETVKINLQALKNLGDPITSDTVLLKLLTWKLPPAIIRKWQCTLPDKKLPSYKHLINFLQTRTNGDRTSSAFTATKRAAEPPNRQRPSASRSHAFTATLKTPVCPDCRGQHELRYCDVFKAKSPRERLDTAKRASLCTNCLGKGHALNQCSAGSCRICRQRHHTYLHQEHGHRTEPPKTDSLTSPPSGSLHHDLLVTAQVNILDNRTQPFRCRALLDTGASMNFITEKLANSLRLNQRKCSVPIGTLNTLSTTSKRYITATITSVDGTYERTWIFLIIPTISTSIPDQPVDRSTIQIPRNLRLADPRFHRPAPIDVLLSAGPTLASLCVGQLDISQANGTDLRLQKTRFGWVIGGSPASQPPAHAFHASTTALQADLARFWEIDEGPTTAHTSEAERQCEEHFRNHVQRTHEGRYMVALPFNETTPSLGSSRAMAMKRLTSLCRRFQRDKRFEADYHAVIQEYLALGHMTKVTTGHCTDDGYFLPHHGVIKESSQTTKLRVVFDGSAPTTTGVSLNDVLHTGPKLQDDLFFILLRFQSHQYVITGDVEKIRHLSTQHSDIRALSGPVSSHLLPQATGGRRGASISTSLQRDFYVDDVLTGVDTRVEARSLRTELTELLKLAGLNIRKWASNDRELLRGLPEKDINDKLLLGESQTFKTLGVVWNSFDDSILYSVKINNADSRITKRTISSEIAKIYDPLGLLAPVIVRAKMLLQRLWMLKIDWDESLPADVHTEWSKYYAQLPLLNNVEFPRKTIISPAAEIELHGFCDASDREYGACVYLRTITLDGHVCARLLTAKSKVAPLKSLTIPRLELSGALLLASLATTVLQALPSNVARTVYWTDSTIVLRWINTSPHTLKTFVANNLISRGQLPEDFLKTIIWQHGPEWLQQPEEYWPTWNPVPLNETPEQKRATCLSATPADHSILGRFFSWPKLIRIAARCLRWRQIRDRGKPLTMHELANAHSRLIKLLQACYFSDEIRALQTDRNSAVKGKLQRLNPFLDKDGMLRVGGRLSHSPMPFNQKHPIILPKSSVTALIIEHEHLLNLHTGTQATLYALRRSYWPIDGRSQVWSTLKKCVRCCRANPPPVDYIMGDLPAARITESRPFTNVGIDYCGPFYIKERKDRNRRKIKVYVAIFVCLAVKAVHIELVSDLTSEAFIAALRRFIARRGFCVTIYSDNGTNFVGANNELRELRNLLQSDDHKAQVQSFLADRRIEWHFIPPNSPHFGGLWEAAVKSFKRHLRRVAGNELLTFENLNTLIIEIESILNSRPLTPISSDPNDLLVLTPGHFLIGDSLTSLRERDFRDTPSNRLSCWQHIQKLKQHFWRRWHREYPNELHIRNKWSKGSHDIREGTIVPPMQWPLGRIIKAQPGADGIIRTAIVRTATSTLERSIKRMVPLPSRTTPDDSEPINSPKSDKRST</sequence>
<dbReference type="Gene3D" id="3.30.420.10">
    <property type="entry name" value="Ribonuclease H-like superfamily/Ribonuclease H"/>
    <property type="match status" value="1"/>
</dbReference>
<dbReference type="InterPro" id="IPR036397">
    <property type="entry name" value="RNaseH_sf"/>
</dbReference>
<dbReference type="Pfam" id="PF05380">
    <property type="entry name" value="Peptidase_A17"/>
    <property type="match status" value="1"/>
</dbReference>
<name>A0A6J3L992_9HYME</name>
<dbReference type="Pfam" id="PF17921">
    <property type="entry name" value="Integrase_H2C2"/>
    <property type="match status" value="1"/>
</dbReference>
<keyword evidence="10" id="KW-1185">Reference proteome</keyword>
<evidence type="ECO:0000256" key="7">
    <source>
        <dbReference type="SAM" id="Coils"/>
    </source>
</evidence>
<dbReference type="PROSITE" id="PS50994">
    <property type="entry name" value="INTEGRASE"/>
    <property type="match status" value="1"/>
</dbReference>
<evidence type="ECO:0000313" key="11">
    <source>
        <dbReference type="RefSeq" id="XP_033361887.1"/>
    </source>
</evidence>
<dbReference type="InterPro" id="IPR008042">
    <property type="entry name" value="Retrotrans_Pao"/>
</dbReference>
<keyword evidence="4" id="KW-0255">Endonuclease</keyword>
<reference evidence="11" key="1">
    <citation type="submission" date="2025-08" db="UniProtKB">
        <authorList>
            <consortium name="RefSeq"/>
        </authorList>
    </citation>
    <scope>IDENTIFICATION</scope>
    <source>
        <tissue evidence="11">Muscle</tissue>
    </source>
</reference>
<dbReference type="GO" id="GO:0015074">
    <property type="term" value="P:DNA integration"/>
    <property type="evidence" value="ECO:0007669"/>
    <property type="project" value="InterPro"/>
</dbReference>
<dbReference type="GO" id="GO:0006508">
    <property type="term" value="P:proteolysis"/>
    <property type="evidence" value="ECO:0007669"/>
    <property type="project" value="InterPro"/>
</dbReference>
<feature type="compositionally biased region" description="Basic and acidic residues" evidence="8">
    <location>
        <begin position="392"/>
        <end position="402"/>
    </location>
</feature>
<dbReference type="Pfam" id="PF18701">
    <property type="entry name" value="DUF5641"/>
    <property type="match status" value="1"/>
</dbReference>
<dbReference type="GO" id="GO:0042575">
    <property type="term" value="C:DNA polymerase complex"/>
    <property type="evidence" value="ECO:0007669"/>
    <property type="project" value="UniProtKB-ARBA"/>
</dbReference>
<feature type="domain" description="Integrase catalytic" evidence="9">
    <location>
        <begin position="1326"/>
        <end position="1520"/>
    </location>
</feature>
<dbReference type="Pfam" id="PF13650">
    <property type="entry name" value="Asp_protease_2"/>
    <property type="match status" value="1"/>
</dbReference>
<dbReference type="Proteomes" id="UP000504631">
    <property type="component" value="Unplaced"/>
</dbReference>
<keyword evidence="6" id="KW-0695">RNA-directed DNA polymerase</keyword>
<dbReference type="GO" id="GO:0003676">
    <property type="term" value="F:nucleic acid binding"/>
    <property type="evidence" value="ECO:0007669"/>
    <property type="project" value="InterPro"/>
</dbReference>
<evidence type="ECO:0000256" key="8">
    <source>
        <dbReference type="SAM" id="MobiDB-lite"/>
    </source>
</evidence>
<dbReference type="SUPFAM" id="SSF53098">
    <property type="entry name" value="Ribonuclease H-like"/>
    <property type="match status" value="1"/>
</dbReference>
<dbReference type="GO" id="GO:0003964">
    <property type="term" value="F:RNA-directed DNA polymerase activity"/>
    <property type="evidence" value="ECO:0007669"/>
    <property type="project" value="UniProtKB-KW"/>
</dbReference>
<dbReference type="InterPro" id="IPR043502">
    <property type="entry name" value="DNA/RNA_pol_sf"/>
</dbReference>
<feature type="region of interest" description="Disordered" evidence="8">
    <location>
        <begin position="392"/>
        <end position="411"/>
    </location>
</feature>
<dbReference type="PANTHER" id="PTHR47331">
    <property type="entry name" value="PHD-TYPE DOMAIN-CONTAINING PROTEIN"/>
    <property type="match status" value="1"/>
</dbReference>
<feature type="region of interest" description="Disordered" evidence="8">
    <location>
        <begin position="1618"/>
        <end position="1646"/>
    </location>
</feature>
<dbReference type="Pfam" id="PF03564">
    <property type="entry name" value="DUF1759"/>
    <property type="match status" value="1"/>
</dbReference>
<dbReference type="InterPro" id="IPR040676">
    <property type="entry name" value="DUF5641"/>
</dbReference>
<dbReference type="GO" id="GO:0004190">
    <property type="term" value="F:aspartic-type endopeptidase activity"/>
    <property type="evidence" value="ECO:0007669"/>
    <property type="project" value="InterPro"/>
</dbReference>
<keyword evidence="1" id="KW-0808">Transferase</keyword>
<organism evidence="10 11">
    <name type="scientific">Bombus vosnesenskii</name>
    <dbReference type="NCBI Taxonomy" id="207650"/>
    <lineage>
        <taxon>Eukaryota</taxon>
        <taxon>Metazoa</taxon>
        <taxon>Ecdysozoa</taxon>
        <taxon>Arthropoda</taxon>
        <taxon>Hexapoda</taxon>
        <taxon>Insecta</taxon>
        <taxon>Pterygota</taxon>
        <taxon>Neoptera</taxon>
        <taxon>Endopterygota</taxon>
        <taxon>Hymenoptera</taxon>
        <taxon>Apocrita</taxon>
        <taxon>Aculeata</taxon>
        <taxon>Apoidea</taxon>
        <taxon>Anthophila</taxon>
        <taxon>Apidae</taxon>
        <taxon>Bombus</taxon>
        <taxon>Pyrobombus</taxon>
    </lineage>
</organism>
<dbReference type="KEGG" id="bvk:117240120"/>
<dbReference type="InterPro" id="IPR021109">
    <property type="entry name" value="Peptidase_aspartic_dom_sf"/>
</dbReference>
<proteinExistence type="predicted"/>
<evidence type="ECO:0000256" key="1">
    <source>
        <dbReference type="ARBA" id="ARBA00022679"/>
    </source>
</evidence>
<evidence type="ECO:0000256" key="4">
    <source>
        <dbReference type="ARBA" id="ARBA00022759"/>
    </source>
</evidence>
<dbReference type="InterPro" id="IPR012337">
    <property type="entry name" value="RNaseH-like_sf"/>
</dbReference>
<keyword evidence="5" id="KW-0378">Hydrolase</keyword>
<dbReference type="SUPFAM" id="SSF56672">
    <property type="entry name" value="DNA/RNA polymerases"/>
    <property type="match status" value="1"/>
</dbReference>
<dbReference type="InterPro" id="IPR041588">
    <property type="entry name" value="Integrase_H2C2"/>
</dbReference>
<dbReference type="GO" id="GO:0004519">
    <property type="term" value="F:endonuclease activity"/>
    <property type="evidence" value="ECO:0007669"/>
    <property type="project" value="UniProtKB-KW"/>
</dbReference>
<keyword evidence="7" id="KW-0175">Coiled coil</keyword>
<keyword evidence="2" id="KW-0548">Nucleotidyltransferase</keyword>
<dbReference type="InterPro" id="IPR005312">
    <property type="entry name" value="DUF1759"/>
</dbReference>
<evidence type="ECO:0000256" key="2">
    <source>
        <dbReference type="ARBA" id="ARBA00022695"/>
    </source>
</evidence>
<evidence type="ECO:0000313" key="10">
    <source>
        <dbReference type="Proteomes" id="UP000504631"/>
    </source>
</evidence>
<dbReference type="PROSITE" id="PS00141">
    <property type="entry name" value="ASP_PROTEASE"/>
    <property type="match status" value="1"/>
</dbReference>
<dbReference type="Gene3D" id="2.40.70.10">
    <property type="entry name" value="Acid Proteases"/>
    <property type="match status" value="1"/>
</dbReference>
<keyword evidence="3" id="KW-0540">Nuclease</keyword>
<dbReference type="RefSeq" id="XP_033361887.1">
    <property type="nucleotide sequence ID" value="XM_033505996.1"/>
</dbReference>
<evidence type="ECO:0000256" key="5">
    <source>
        <dbReference type="ARBA" id="ARBA00022801"/>
    </source>
</evidence>
<feature type="region of interest" description="Disordered" evidence="8">
    <location>
        <begin position="296"/>
        <end position="316"/>
    </location>
</feature>
<dbReference type="InterPro" id="IPR001584">
    <property type="entry name" value="Integrase_cat-core"/>
</dbReference>
<dbReference type="InterPro" id="IPR001969">
    <property type="entry name" value="Aspartic_peptidase_AS"/>
</dbReference>
<dbReference type="SUPFAM" id="SSF50630">
    <property type="entry name" value="Acid proteases"/>
    <property type="match status" value="1"/>
</dbReference>
<evidence type="ECO:0000256" key="6">
    <source>
        <dbReference type="ARBA" id="ARBA00022918"/>
    </source>
</evidence>
<protein>
    <submittedName>
        <fullName evidence="11">Uncharacterized protein LOC117240120</fullName>
    </submittedName>
</protein>
<dbReference type="GeneID" id="117240120"/>
<accession>A0A6J3L992</accession>
<gene>
    <name evidence="11" type="primary">LOC117240120</name>
</gene>